<dbReference type="GO" id="GO:0046872">
    <property type="term" value="F:metal ion binding"/>
    <property type="evidence" value="ECO:0007669"/>
    <property type="project" value="InterPro"/>
</dbReference>
<evidence type="ECO:0000256" key="1">
    <source>
        <dbReference type="ARBA" id="ARBA00011028"/>
    </source>
</evidence>
<evidence type="ECO:0000313" key="7">
    <source>
        <dbReference type="Proteomes" id="UP000284731"/>
    </source>
</evidence>
<dbReference type="AlphaFoldDB" id="A0A412PH84"/>
<comment type="similarity">
    <text evidence="1">Belongs to the bacterial solute-binding protein 9 family.</text>
</comment>
<dbReference type="RefSeq" id="WP_118764033.1">
    <property type="nucleotide sequence ID" value="NZ_CABJCF010000001.1"/>
</dbReference>
<accession>A0A412PH84</accession>
<dbReference type="Pfam" id="PF01297">
    <property type="entry name" value="ZnuA"/>
    <property type="match status" value="1"/>
</dbReference>
<dbReference type="PROSITE" id="PS51257">
    <property type="entry name" value="PROKAR_LIPOPROTEIN"/>
    <property type="match status" value="1"/>
</dbReference>
<feature type="region of interest" description="Disordered" evidence="4">
    <location>
        <begin position="124"/>
        <end position="153"/>
    </location>
</feature>
<evidence type="ECO:0000313" key="6">
    <source>
        <dbReference type="EMBL" id="RGT57510.1"/>
    </source>
</evidence>
<feature type="signal peptide" evidence="5">
    <location>
        <begin position="1"/>
        <end position="22"/>
    </location>
</feature>
<keyword evidence="3 5" id="KW-0732">Signal</keyword>
<name>A0A412PH84_9FIRM</name>
<dbReference type="EMBL" id="QRWX01000001">
    <property type="protein sequence ID" value="RGT57510.1"/>
    <property type="molecule type" value="Genomic_DNA"/>
</dbReference>
<dbReference type="InterPro" id="IPR006127">
    <property type="entry name" value="ZnuA-like"/>
</dbReference>
<dbReference type="SUPFAM" id="SSF53807">
    <property type="entry name" value="Helical backbone' metal receptor"/>
    <property type="match status" value="1"/>
</dbReference>
<organism evidence="6 7">
    <name type="scientific">Solobacterium moorei</name>
    <dbReference type="NCBI Taxonomy" id="102148"/>
    <lineage>
        <taxon>Bacteria</taxon>
        <taxon>Bacillati</taxon>
        <taxon>Bacillota</taxon>
        <taxon>Erysipelotrichia</taxon>
        <taxon>Erysipelotrichales</taxon>
        <taxon>Erysipelotrichaceae</taxon>
        <taxon>Solobacterium</taxon>
    </lineage>
</organism>
<comment type="caution">
    <text evidence="6">The sequence shown here is derived from an EMBL/GenBank/DDBJ whole genome shotgun (WGS) entry which is preliminary data.</text>
</comment>
<dbReference type="PANTHER" id="PTHR42953:SF3">
    <property type="entry name" value="HIGH-AFFINITY ZINC UPTAKE SYSTEM PROTEIN ZNUA"/>
    <property type="match status" value="1"/>
</dbReference>
<dbReference type="PANTHER" id="PTHR42953">
    <property type="entry name" value="HIGH-AFFINITY ZINC UPTAKE SYSTEM PROTEIN ZNUA-RELATED"/>
    <property type="match status" value="1"/>
</dbReference>
<evidence type="ECO:0000256" key="2">
    <source>
        <dbReference type="ARBA" id="ARBA00022448"/>
    </source>
</evidence>
<evidence type="ECO:0000256" key="5">
    <source>
        <dbReference type="SAM" id="SignalP"/>
    </source>
</evidence>
<proteinExistence type="inferred from homology"/>
<protein>
    <submittedName>
        <fullName evidence="6">Zinc ABC transporter substrate-binding protein</fullName>
    </submittedName>
</protein>
<feature type="chain" id="PRO_5019556113" evidence="5">
    <location>
        <begin position="23"/>
        <end position="335"/>
    </location>
</feature>
<evidence type="ECO:0000256" key="4">
    <source>
        <dbReference type="SAM" id="MobiDB-lite"/>
    </source>
</evidence>
<dbReference type="InterPro" id="IPR050492">
    <property type="entry name" value="Bact_metal-bind_prot9"/>
</dbReference>
<feature type="compositionally biased region" description="Basic and acidic residues" evidence="4">
    <location>
        <begin position="129"/>
        <end position="153"/>
    </location>
</feature>
<dbReference type="Gene3D" id="3.40.50.1980">
    <property type="entry name" value="Nitrogenase molybdenum iron protein domain"/>
    <property type="match status" value="2"/>
</dbReference>
<dbReference type="GO" id="GO:0030001">
    <property type="term" value="P:metal ion transport"/>
    <property type="evidence" value="ECO:0007669"/>
    <property type="project" value="InterPro"/>
</dbReference>
<keyword evidence="2" id="KW-0813">Transport</keyword>
<gene>
    <name evidence="6" type="ORF">DWX20_00220</name>
</gene>
<dbReference type="Proteomes" id="UP000284731">
    <property type="component" value="Unassembled WGS sequence"/>
</dbReference>
<sequence length="335" mass="37671">MKFKKLMTFALAAFMLAGCAPKQQQNTTKLKIVATTFPQYDWIREIIGKDNKNVDLQLLMKNGGDLHSYQPTAGDIANISDANLFVYVGGESDEWVDDALKEKTNKDMKVVNMMQTLGDDIDEEEEGLEKESEDHDHNHDDKDKDHDHDHEETEYDEHVWLSLKRAQKIVKAIADELVELDPTNAKKYQANAEAYIAKLAALDKSYQSTVGTVENKTWIFADRMPFHYLAKDYGITTYAAFNGCSTETNASFATIVSLAKYADELGIKHIMTIEGSDKKLAKAVIENTTTKNQDILTLNSLQSVSQSDIDKGLTYYGAMEENLKVLAQSFNTEVK</sequence>
<reference evidence="6 7" key="1">
    <citation type="submission" date="2018-08" db="EMBL/GenBank/DDBJ databases">
        <title>A genome reference for cultivated species of the human gut microbiota.</title>
        <authorList>
            <person name="Zou Y."/>
            <person name="Xue W."/>
            <person name="Luo G."/>
        </authorList>
    </citation>
    <scope>NUCLEOTIDE SEQUENCE [LARGE SCALE GENOMIC DNA]</scope>
    <source>
        <strain evidence="6 7">AF18-46</strain>
    </source>
</reference>
<evidence type="ECO:0000256" key="3">
    <source>
        <dbReference type="ARBA" id="ARBA00022729"/>
    </source>
</evidence>